<protein>
    <submittedName>
        <fullName evidence="6">TetR/AcrR family transcriptional regulator</fullName>
    </submittedName>
</protein>
<dbReference type="SUPFAM" id="SSF46689">
    <property type="entry name" value="Homeodomain-like"/>
    <property type="match status" value="1"/>
</dbReference>
<organism evidence="6 7">
    <name type="scientific">Amycolatopsis heterodermiae</name>
    <dbReference type="NCBI Taxonomy" id="3110235"/>
    <lineage>
        <taxon>Bacteria</taxon>
        <taxon>Bacillati</taxon>
        <taxon>Actinomycetota</taxon>
        <taxon>Actinomycetes</taxon>
        <taxon>Pseudonocardiales</taxon>
        <taxon>Pseudonocardiaceae</taxon>
        <taxon>Amycolatopsis</taxon>
    </lineage>
</organism>
<sequence>MNKKIDRGQATRDHLVAVATGLFTEHGYDGTSIEAVLKAADVSRGALYHHYAGKDALFAAVLDTVYERVEADGVVATRGVTDPAETLRAACQAWIRSTGDPVVRQVLLIDAPAVLGWQRWREADERRTLGSIKALLRRVAADGRIPVPRVDFYAHVLLAGVNEIAMLVARAEDHAAAAADAAEATGELLDRLLGPQ</sequence>
<evidence type="ECO:0000313" key="7">
    <source>
        <dbReference type="Proteomes" id="UP001304298"/>
    </source>
</evidence>
<evidence type="ECO:0000259" key="5">
    <source>
        <dbReference type="PROSITE" id="PS50977"/>
    </source>
</evidence>
<dbReference type="InterPro" id="IPR001647">
    <property type="entry name" value="HTH_TetR"/>
</dbReference>
<dbReference type="InterPro" id="IPR009057">
    <property type="entry name" value="Homeodomain-like_sf"/>
</dbReference>
<dbReference type="EMBL" id="JAYFSI010000003">
    <property type="protein sequence ID" value="MEA5361382.1"/>
    <property type="molecule type" value="Genomic_DNA"/>
</dbReference>
<reference evidence="6 7" key="1">
    <citation type="submission" date="2023-12" db="EMBL/GenBank/DDBJ databases">
        <title>Amycolatopsis sp. V23-08.</title>
        <authorList>
            <person name="Somphong A."/>
        </authorList>
    </citation>
    <scope>NUCLEOTIDE SEQUENCE [LARGE SCALE GENOMIC DNA]</scope>
    <source>
        <strain evidence="6 7">V23-08</strain>
    </source>
</reference>
<dbReference type="Proteomes" id="UP001304298">
    <property type="component" value="Unassembled WGS sequence"/>
</dbReference>
<comment type="caution">
    <text evidence="6">The sequence shown here is derived from an EMBL/GenBank/DDBJ whole genome shotgun (WGS) entry which is preliminary data.</text>
</comment>
<evidence type="ECO:0000256" key="3">
    <source>
        <dbReference type="ARBA" id="ARBA00023163"/>
    </source>
</evidence>
<evidence type="ECO:0000256" key="1">
    <source>
        <dbReference type="ARBA" id="ARBA00023015"/>
    </source>
</evidence>
<dbReference type="PRINTS" id="PR00455">
    <property type="entry name" value="HTHTETR"/>
</dbReference>
<evidence type="ECO:0000256" key="2">
    <source>
        <dbReference type="ARBA" id="ARBA00023125"/>
    </source>
</evidence>
<dbReference type="InterPro" id="IPR050109">
    <property type="entry name" value="HTH-type_TetR-like_transc_reg"/>
</dbReference>
<dbReference type="Pfam" id="PF21351">
    <property type="entry name" value="TetR_C_41"/>
    <property type="match status" value="1"/>
</dbReference>
<feature type="DNA-binding region" description="H-T-H motif" evidence="4">
    <location>
        <begin position="32"/>
        <end position="51"/>
    </location>
</feature>
<dbReference type="PANTHER" id="PTHR30055:SF234">
    <property type="entry name" value="HTH-TYPE TRANSCRIPTIONAL REGULATOR BETI"/>
    <property type="match status" value="1"/>
</dbReference>
<dbReference type="InterPro" id="IPR049484">
    <property type="entry name" value="Rv0078-like_C"/>
</dbReference>
<evidence type="ECO:0000313" key="6">
    <source>
        <dbReference type="EMBL" id="MEA5361382.1"/>
    </source>
</evidence>
<feature type="domain" description="HTH tetR-type" evidence="5">
    <location>
        <begin position="9"/>
        <end position="69"/>
    </location>
</feature>
<dbReference type="Gene3D" id="1.10.357.10">
    <property type="entry name" value="Tetracycline Repressor, domain 2"/>
    <property type="match status" value="1"/>
</dbReference>
<gene>
    <name evidence="6" type="ORF">VA596_17695</name>
</gene>
<name>A0ABU5R580_9PSEU</name>
<dbReference type="RefSeq" id="WP_323328439.1">
    <property type="nucleotide sequence ID" value="NZ_JAYFSI010000003.1"/>
</dbReference>
<evidence type="ECO:0000256" key="4">
    <source>
        <dbReference type="PROSITE-ProRule" id="PRU00335"/>
    </source>
</evidence>
<keyword evidence="1" id="KW-0805">Transcription regulation</keyword>
<dbReference type="Pfam" id="PF00440">
    <property type="entry name" value="TetR_N"/>
    <property type="match status" value="1"/>
</dbReference>
<dbReference type="PROSITE" id="PS50977">
    <property type="entry name" value="HTH_TETR_2"/>
    <property type="match status" value="1"/>
</dbReference>
<keyword evidence="2 4" id="KW-0238">DNA-binding</keyword>
<keyword evidence="7" id="KW-1185">Reference proteome</keyword>
<keyword evidence="3" id="KW-0804">Transcription</keyword>
<proteinExistence type="predicted"/>
<accession>A0ABU5R580</accession>
<dbReference type="PANTHER" id="PTHR30055">
    <property type="entry name" value="HTH-TYPE TRANSCRIPTIONAL REGULATOR RUTR"/>
    <property type="match status" value="1"/>
</dbReference>